<evidence type="ECO:0008006" key="3">
    <source>
        <dbReference type="Google" id="ProtNLM"/>
    </source>
</evidence>
<dbReference type="Pfam" id="PF16161">
    <property type="entry name" value="DUF4867"/>
    <property type="match status" value="1"/>
</dbReference>
<organism evidence="1 2">
    <name type="scientific">Paucilactobacillus suebicus DSM 5007 = KCTC 3549</name>
    <dbReference type="NCBI Taxonomy" id="1423807"/>
    <lineage>
        <taxon>Bacteria</taxon>
        <taxon>Bacillati</taxon>
        <taxon>Bacillota</taxon>
        <taxon>Bacilli</taxon>
        <taxon>Lactobacillales</taxon>
        <taxon>Lactobacillaceae</taxon>
        <taxon>Paucilactobacillus</taxon>
    </lineage>
</organism>
<evidence type="ECO:0000313" key="2">
    <source>
        <dbReference type="Proteomes" id="UP000051820"/>
    </source>
</evidence>
<gene>
    <name evidence="1" type="ORF">FD16_GL000550</name>
</gene>
<dbReference type="OrthoDB" id="358393at2"/>
<comment type="caution">
    <text evidence="1">The sequence shown here is derived from an EMBL/GenBank/DDBJ whole genome shotgun (WGS) entry which is preliminary data.</text>
</comment>
<accession>A0A0R1W1J7</accession>
<dbReference type="STRING" id="1423807.FD16_GL000550"/>
<keyword evidence="2" id="KW-1185">Reference proteome</keyword>
<dbReference type="eggNOG" id="ENOG502ZCEZ">
    <property type="taxonomic scope" value="Bacteria"/>
</dbReference>
<name>A0A0R1W1J7_9LACO</name>
<reference evidence="1 2" key="1">
    <citation type="journal article" date="2015" name="Genome Announc.">
        <title>Expanding the biotechnology potential of lactobacilli through comparative genomics of 213 strains and associated genera.</title>
        <authorList>
            <person name="Sun Z."/>
            <person name="Harris H.M."/>
            <person name="McCann A."/>
            <person name="Guo C."/>
            <person name="Argimon S."/>
            <person name="Zhang W."/>
            <person name="Yang X."/>
            <person name="Jeffery I.B."/>
            <person name="Cooney J.C."/>
            <person name="Kagawa T.F."/>
            <person name="Liu W."/>
            <person name="Song Y."/>
            <person name="Salvetti E."/>
            <person name="Wrobel A."/>
            <person name="Rasinkangas P."/>
            <person name="Parkhill J."/>
            <person name="Rea M.C."/>
            <person name="O'Sullivan O."/>
            <person name="Ritari J."/>
            <person name="Douillard F.P."/>
            <person name="Paul Ross R."/>
            <person name="Yang R."/>
            <person name="Briner A.E."/>
            <person name="Felis G.E."/>
            <person name="de Vos W.M."/>
            <person name="Barrangou R."/>
            <person name="Klaenhammer T.R."/>
            <person name="Caufield P.W."/>
            <person name="Cui Y."/>
            <person name="Zhang H."/>
            <person name="O'Toole P.W."/>
        </authorList>
    </citation>
    <scope>NUCLEOTIDE SEQUENCE [LARGE SCALE GENOMIC DNA]</scope>
    <source>
        <strain evidence="1 2">DSM 5007</strain>
    </source>
</reference>
<dbReference type="Proteomes" id="UP000051820">
    <property type="component" value="Unassembled WGS sequence"/>
</dbReference>
<proteinExistence type="predicted"/>
<dbReference type="PATRIC" id="fig|1423807.3.peg.558"/>
<dbReference type="EMBL" id="AZGF01000015">
    <property type="protein sequence ID" value="KRM11761.1"/>
    <property type="molecule type" value="Genomic_DNA"/>
</dbReference>
<dbReference type="InterPro" id="IPR032358">
    <property type="entry name" value="DUF4867"/>
</dbReference>
<protein>
    <recommendedName>
        <fullName evidence="3">DUF4867 domain-containing protein</fullName>
    </recommendedName>
</protein>
<dbReference type="AlphaFoldDB" id="A0A0R1W1J7"/>
<evidence type="ECO:0000313" key="1">
    <source>
        <dbReference type="EMBL" id="KRM11761.1"/>
    </source>
</evidence>
<sequence length="227" mass="25492">MTTLKSIQEANPSIEIKSVNDAEFALYGRVVDLPNQDLLEESLNTQTSIPDKKNQYVRDDPRLVDEATNEKIAREFYGEQEIEIGYCNGHSHQLNAFEYHNCSEINLAATDLILFMALQKDLAGQSINTDKAQAFFVPKGTAIEVYPMVMHFAPNQVTTDGFKCLVILTADTNTDLLGGRTNDEMLFQHNKWLITHKENERMVNNGALIGVIGDNTTITPVQEEVVR</sequence>
<dbReference type="RefSeq" id="WP_010621335.1">
    <property type="nucleotide sequence ID" value="NZ_AZGF01000015.1"/>
</dbReference>